<dbReference type="SUPFAM" id="SSF55073">
    <property type="entry name" value="Nucleotide cyclase"/>
    <property type="match status" value="1"/>
</dbReference>
<sequence>MAFADPWFDRRGLRLAPGDFRVTSGRLERRLAAVLAADVAGYSRLMGADEVGTLDALKAQRREVVDPAIVSHKGRIVKTTGDGMLVEFASAVDAVTCAIAIQEKMAERNGSFTPKITFRIGINIGDIIIDGDDIFGDGVNIAARVENECEPGGVCLSGSAYEQVRGKTAFTFDDVGERLLKNIDRPVRLYAIRMTANSDKAPADIKPSAPPVKSTSLPDRPSIAVLPFQNMSGDPEQEYFADGMVEDIITALSRFKTLFVIARNSSFTYKGKAVEIKQVGRELGVRYVLEGSVRKSGGRLRITSQLIDTATGAHLWANKFDGSLADVFDLQDEITEKVVSSIAPALEIAEIDRTNRKPTELLHSYDLFLRGMAFLYQNADVRVHDQARDAFKRAAELDQEYAAAHVMVGWSNLRYQAYTGIKLSPARLEEALRSAETARTLAEDDAFVQARAGHVLVYLGQKYDLGLSLVERAVTLNANLAPAWYSRGAVSLMCEKAGEAITSFDHMMRLSPRDPLLVTAWYMTGWAHFTNQNYAEGVVAADKAMQRVADAHSLAAFAANAIRAGKVTEAQRAAERLLQFQPDFRASHAQYLFPVRSLAVRDIIQAALRDAGIPD</sequence>
<evidence type="ECO:0000313" key="4">
    <source>
        <dbReference type="Proteomes" id="UP000198992"/>
    </source>
</evidence>
<dbReference type="Proteomes" id="UP000198992">
    <property type="component" value="Unassembled WGS sequence"/>
</dbReference>
<evidence type="ECO:0000256" key="1">
    <source>
        <dbReference type="PROSITE-ProRule" id="PRU00339"/>
    </source>
</evidence>
<dbReference type="PROSITE" id="PS50125">
    <property type="entry name" value="GUANYLATE_CYCLASE_2"/>
    <property type="match status" value="1"/>
</dbReference>
<feature type="repeat" description="TPR" evidence="1">
    <location>
        <begin position="481"/>
        <end position="514"/>
    </location>
</feature>
<proteinExistence type="predicted"/>
<dbReference type="Pfam" id="PF00211">
    <property type="entry name" value="Guanylate_cyc"/>
    <property type="match status" value="1"/>
</dbReference>
<dbReference type="EMBL" id="FNTH01000001">
    <property type="protein sequence ID" value="SEC54977.1"/>
    <property type="molecule type" value="Genomic_DNA"/>
</dbReference>
<organism evidence="3 4">
    <name type="scientific">Bradyrhizobium erythrophlei</name>
    <dbReference type="NCBI Taxonomy" id="1437360"/>
    <lineage>
        <taxon>Bacteria</taxon>
        <taxon>Pseudomonadati</taxon>
        <taxon>Pseudomonadota</taxon>
        <taxon>Alphaproteobacteria</taxon>
        <taxon>Hyphomicrobiales</taxon>
        <taxon>Nitrobacteraceae</taxon>
        <taxon>Bradyrhizobium</taxon>
    </lineage>
</organism>
<dbReference type="InterPro" id="IPR019734">
    <property type="entry name" value="TPR_rpt"/>
</dbReference>
<dbReference type="GO" id="GO:0006171">
    <property type="term" value="P:cAMP biosynthetic process"/>
    <property type="evidence" value="ECO:0007669"/>
    <property type="project" value="TreeGrafter"/>
</dbReference>
<evidence type="ECO:0000313" key="3">
    <source>
        <dbReference type="EMBL" id="SEC54977.1"/>
    </source>
</evidence>
<evidence type="ECO:0000259" key="2">
    <source>
        <dbReference type="PROSITE" id="PS50125"/>
    </source>
</evidence>
<protein>
    <submittedName>
        <fullName evidence="3">Adenylate cyclase</fullName>
    </submittedName>
</protein>
<feature type="domain" description="Guanylate cyclase" evidence="2">
    <location>
        <begin position="33"/>
        <end position="146"/>
    </location>
</feature>
<gene>
    <name evidence="3" type="ORF">SAMN05444164_2114</name>
</gene>
<accession>A0A1H4TF59</accession>
<dbReference type="AlphaFoldDB" id="A0A1H4TF59"/>
<reference evidence="3 4" key="1">
    <citation type="submission" date="2016-10" db="EMBL/GenBank/DDBJ databases">
        <authorList>
            <person name="de Groot N.N."/>
        </authorList>
    </citation>
    <scope>NUCLEOTIDE SEQUENCE [LARGE SCALE GENOMIC DNA]</scope>
    <source>
        <strain evidence="3 4">MT12</strain>
    </source>
</reference>
<dbReference type="PANTHER" id="PTHR43081">
    <property type="entry name" value="ADENYLATE CYCLASE, TERMINAL-DIFFERENTIATION SPECIFIC-RELATED"/>
    <property type="match status" value="1"/>
</dbReference>
<dbReference type="InterPro" id="IPR029787">
    <property type="entry name" value="Nucleotide_cyclase"/>
</dbReference>
<dbReference type="Gene3D" id="3.40.50.10070">
    <property type="entry name" value="TolB, N-terminal domain"/>
    <property type="match status" value="1"/>
</dbReference>
<dbReference type="InterPro" id="IPR001054">
    <property type="entry name" value="A/G_cyclase"/>
</dbReference>
<dbReference type="InterPro" id="IPR050697">
    <property type="entry name" value="Adenylyl/Guanylyl_Cyclase_3/4"/>
</dbReference>
<dbReference type="CDD" id="cd07302">
    <property type="entry name" value="CHD"/>
    <property type="match status" value="1"/>
</dbReference>
<dbReference type="GO" id="GO:0035556">
    <property type="term" value="P:intracellular signal transduction"/>
    <property type="evidence" value="ECO:0007669"/>
    <property type="project" value="InterPro"/>
</dbReference>
<dbReference type="GO" id="GO:0004016">
    <property type="term" value="F:adenylate cyclase activity"/>
    <property type="evidence" value="ECO:0007669"/>
    <property type="project" value="UniProtKB-ARBA"/>
</dbReference>
<dbReference type="InterPro" id="IPR011990">
    <property type="entry name" value="TPR-like_helical_dom_sf"/>
</dbReference>
<dbReference type="SUPFAM" id="SSF48452">
    <property type="entry name" value="TPR-like"/>
    <property type="match status" value="1"/>
</dbReference>
<dbReference type="Gene3D" id="3.30.70.1230">
    <property type="entry name" value="Nucleotide cyclase"/>
    <property type="match status" value="1"/>
</dbReference>
<dbReference type="Gene3D" id="1.25.40.10">
    <property type="entry name" value="Tetratricopeptide repeat domain"/>
    <property type="match status" value="1"/>
</dbReference>
<keyword evidence="1" id="KW-0802">TPR repeat</keyword>
<name>A0A1H4TF59_9BRAD</name>
<dbReference type="PANTHER" id="PTHR43081:SF19">
    <property type="entry name" value="PH-SENSITIVE ADENYLATE CYCLASE RV1264"/>
    <property type="match status" value="1"/>
</dbReference>
<dbReference type="PROSITE" id="PS50005">
    <property type="entry name" value="TPR"/>
    <property type="match status" value="1"/>
</dbReference>